<keyword evidence="18" id="KW-0594">Phospholipid biosynthesis</keyword>
<evidence type="ECO:0000313" key="26">
    <source>
        <dbReference type="Proteomes" id="UP000023795"/>
    </source>
</evidence>
<protein>
    <recommendedName>
        <fullName evidence="4 24">Diacylglycerol kinase</fullName>
        <ecNumber evidence="3 24">2.7.1.107</ecNumber>
    </recommendedName>
</protein>
<evidence type="ECO:0000256" key="1">
    <source>
        <dbReference type="ARBA" id="ARBA00004429"/>
    </source>
</evidence>
<keyword evidence="5" id="KW-1003">Cell membrane</keyword>
<evidence type="ECO:0000256" key="12">
    <source>
        <dbReference type="ARBA" id="ARBA00022777"/>
    </source>
</evidence>
<keyword evidence="7 24" id="KW-0997">Cell inner membrane</keyword>
<dbReference type="EMBL" id="ANIN01000002">
    <property type="protein sequence ID" value="ELA08333.1"/>
    <property type="molecule type" value="Genomic_DNA"/>
</dbReference>
<evidence type="ECO:0000256" key="14">
    <source>
        <dbReference type="ARBA" id="ARBA00022842"/>
    </source>
</evidence>
<dbReference type="PATRIC" id="fig|1230338.3.peg.1534"/>
<dbReference type="GO" id="GO:0006654">
    <property type="term" value="P:phosphatidic acid biosynthetic process"/>
    <property type="evidence" value="ECO:0007669"/>
    <property type="project" value="InterPro"/>
</dbReference>
<evidence type="ECO:0000256" key="10">
    <source>
        <dbReference type="ARBA" id="ARBA00022723"/>
    </source>
</evidence>
<evidence type="ECO:0000256" key="19">
    <source>
        <dbReference type="ARBA" id="ARBA00023264"/>
    </source>
</evidence>
<evidence type="ECO:0000256" key="16">
    <source>
        <dbReference type="ARBA" id="ARBA00023098"/>
    </source>
</evidence>
<dbReference type="GO" id="GO:0004143">
    <property type="term" value="F:ATP-dependent diacylglycerol kinase activity"/>
    <property type="evidence" value="ECO:0007669"/>
    <property type="project" value="UniProtKB-EC"/>
</dbReference>
<evidence type="ECO:0000256" key="23">
    <source>
        <dbReference type="PIRSR" id="PIRSR600829-4"/>
    </source>
</evidence>
<gene>
    <name evidence="25" type="ORF">MOMA_07216</name>
</gene>
<evidence type="ECO:0000256" key="24">
    <source>
        <dbReference type="RuleBase" id="RU363065"/>
    </source>
</evidence>
<keyword evidence="11 22" id="KW-0547">Nucleotide-binding</keyword>
<evidence type="ECO:0000256" key="7">
    <source>
        <dbReference type="ARBA" id="ARBA00022519"/>
    </source>
</evidence>
<name>L2F797_9GAMM</name>
<dbReference type="Proteomes" id="UP000023795">
    <property type="component" value="Unassembled WGS sequence"/>
</dbReference>
<evidence type="ECO:0000256" key="15">
    <source>
        <dbReference type="ARBA" id="ARBA00022989"/>
    </source>
</evidence>
<dbReference type="GO" id="GO:0046872">
    <property type="term" value="F:metal ion binding"/>
    <property type="evidence" value="ECO:0007669"/>
    <property type="project" value="UniProtKB-KW"/>
</dbReference>
<feature type="binding site" evidence="22">
    <location>
        <position position="96"/>
    </location>
    <ligand>
        <name>ATP</name>
        <dbReference type="ChEBI" id="CHEBI:30616"/>
    </ligand>
</feature>
<feature type="binding site" evidence="21">
    <location>
        <position position="29"/>
    </location>
    <ligand>
        <name>substrate</name>
    </ligand>
</feature>
<evidence type="ECO:0000256" key="11">
    <source>
        <dbReference type="ARBA" id="ARBA00022741"/>
    </source>
</evidence>
<dbReference type="InterPro" id="IPR036945">
    <property type="entry name" value="DAGK_sf"/>
</dbReference>
<evidence type="ECO:0000256" key="5">
    <source>
        <dbReference type="ARBA" id="ARBA00022475"/>
    </source>
</evidence>
<comment type="caution">
    <text evidence="25">The sequence shown here is derived from an EMBL/GenBank/DDBJ whole genome shotgun (WGS) entry which is preliminary data.</text>
</comment>
<feature type="transmembrane region" description="Helical" evidence="24">
    <location>
        <begin position="116"/>
        <end position="137"/>
    </location>
</feature>
<comment type="catalytic activity">
    <reaction evidence="24">
        <text>a 1,2-diacyl-sn-glycerol + ATP = a 1,2-diacyl-sn-glycero-3-phosphate + ADP + H(+)</text>
        <dbReference type="Rhea" id="RHEA:10272"/>
        <dbReference type="ChEBI" id="CHEBI:15378"/>
        <dbReference type="ChEBI" id="CHEBI:17815"/>
        <dbReference type="ChEBI" id="CHEBI:30616"/>
        <dbReference type="ChEBI" id="CHEBI:58608"/>
        <dbReference type="ChEBI" id="CHEBI:456216"/>
        <dbReference type="EC" id="2.7.1.107"/>
    </reaction>
</comment>
<feature type="binding site" evidence="22">
    <location>
        <begin position="114"/>
        <end position="115"/>
    </location>
    <ligand>
        <name>ATP</name>
        <dbReference type="ChEBI" id="CHEBI:30616"/>
    </ligand>
</feature>
<dbReference type="GO" id="GO:0005524">
    <property type="term" value="F:ATP binding"/>
    <property type="evidence" value="ECO:0007669"/>
    <property type="project" value="UniProtKB-KW"/>
</dbReference>
<dbReference type="GO" id="GO:0005886">
    <property type="term" value="C:plasma membrane"/>
    <property type="evidence" value="ECO:0007669"/>
    <property type="project" value="UniProtKB-SubCell"/>
</dbReference>
<keyword evidence="13 22" id="KW-0067">ATP-binding</keyword>
<comment type="cofactor">
    <cofactor evidence="23">
        <name>Mg(2+)</name>
        <dbReference type="ChEBI" id="CHEBI:18420"/>
    </cofactor>
    <text evidence="23">Mn(2+), Zn(2+), Cd(2+) and Co(2+) support activity to lesser extents.</text>
</comment>
<keyword evidence="8 24" id="KW-0808">Transferase</keyword>
<feature type="binding site" evidence="22">
    <location>
        <position position="29"/>
    </location>
    <ligand>
        <name>ATP</name>
        <dbReference type="ChEBI" id="CHEBI:30616"/>
    </ligand>
</feature>
<dbReference type="eggNOG" id="COG0818">
    <property type="taxonomic scope" value="Bacteria"/>
</dbReference>
<keyword evidence="16 24" id="KW-0443">Lipid metabolism</keyword>
<feature type="binding site" evidence="23">
    <location>
        <position position="96"/>
    </location>
    <ligand>
        <name>a divalent metal cation</name>
        <dbReference type="ChEBI" id="CHEBI:60240"/>
    </ligand>
</feature>
<feature type="binding site" evidence="23">
    <location>
        <position position="48"/>
    </location>
    <ligand>
        <name>a divalent metal cation</name>
        <dbReference type="ChEBI" id="CHEBI:60240"/>
    </ligand>
</feature>
<evidence type="ECO:0000256" key="18">
    <source>
        <dbReference type="ARBA" id="ARBA00023209"/>
    </source>
</evidence>
<dbReference type="InterPro" id="IPR000829">
    <property type="entry name" value="DAGK"/>
</dbReference>
<evidence type="ECO:0000313" key="25">
    <source>
        <dbReference type="EMBL" id="ELA08333.1"/>
    </source>
</evidence>
<keyword evidence="17 24" id="KW-0472">Membrane</keyword>
<dbReference type="OrthoDB" id="9796011at2"/>
<evidence type="ECO:0000256" key="3">
    <source>
        <dbReference type="ARBA" id="ARBA00012133"/>
    </source>
</evidence>
<keyword evidence="6" id="KW-0444">Lipid biosynthesis</keyword>
<keyword evidence="10 23" id="KW-0479">Metal-binding</keyword>
<feature type="binding site" evidence="21">
    <location>
        <position position="118"/>
    </location>
    <ligand>
        <name>substrate</name>
    </ligand>
</feature>
<dbReference type="RefSeq" id="WP_009501886.1">
    <property type="nucleotide sequence ID" value="NZ_ANIN01000002.1"/>
</dbReference>
<reference evidence="25 26" key="1">
    <citation type="journal article" date="2013" name="Genome Announc.">
        <title>Genome Sequence of Moraxella macacae 0408225, a Novel Bacterial Species Isolated from a Cynomolgus Macaque with Epistaxis.</title>
        <authorList>
            <person name="Ladner J.T."/>
            <person name="Whitehouse C.A."/>
            <person name="Koroleva G.I."/>
            <person name="Palacios G.F."/>
        </authorList>
    </citation>
    <scope>NUCLEOTIDE SEQUENCE [LARGE SCALE GENOMIC DNA]</scope>
    <source>
        <strain evidence="25 26">0408225</strain>
    </source>
</reference>
<dbReference type="PANTHER" id="PTHR34299">
    <property type="entry name" value="DIACYLGLYCEROL KINASE"/>
    <property type="match status" value="1"/>
</dbReference>
<comment type="function">
    <text evidence="24">Catalyzes the ATP-dependent phosphorylation of sn-l,2-diacylglycerol (DAG) to phosphatidic acid. Involved in the recycling of diacylglycerol produced as a by-product during membrane-derived oligosaccharide (MDO) biosynthesis.</text>
</comment>
<feature type="binding site" evidence="22">
    <location>
        <position position="36"/>
    </location>
    <ligand>
        <name>ATP</name>
        <dbReference type="ChEBI" id="CHEBI:30616"/>
    </ligand>
</feature>
<sequence>MNHPNEKQPFHQHLSGYAQQAKGTTGLSRIIKAAGYSRDGFLAAYRHEAAFRQVFWLNLILIVLLFFMPFSLLVKMVLLFASIFSLVVELFNTGLEAAIDHTSTKQHPLAKIGKDVGSAAQFLALCLLSVLWLMALFG</sequence>
<evidence type="ECO:0000256" key="13">
    <source>
        <dbReference type="ARBA" id="ARBA00022840"/>
    </source>
</evidence>
<dbReference type="AlphaFoldDB" id="L2F797"/>
<evidence type="ECO:0000256" key="21">
    <source>
        <dbReference type="PIRSR" id="PIRSR600829-2"/>
    </source>
</evidence>
<evidence type="ECO:0000256" key="4">
    <source>
        <dbReference type="ARBA" id="ARBA00017575"/>
    </source>
</evidence>
<proteinExistence type="inferred from homology"/>
<keyword evidence="9 24" id="KW-0812">Transmembrane</keyword>
<feature type="binding site" evidence="22">
    <location>
        <position position="48"/>
    </location>
    <ligand>
        <name>ATP</name>
        <dbReference type="ChEBI" id="CHEBI:30616"/>
    </ligand>
</feature>
<dbReference type="InterPro" id="IPR033718">
    <property type="entry name" value="DAGK_prok"/>
</dbReference>
<feature type="binding site" evidence="21">
    <location>
        <position position="89"/>
    </location>
    <ligand>
        <name>substrate</name>
    </ligand>
</feature>
<evidence type="ECO:0000256" key="20">
    <source>
        <dbReference type="PIRSR" id="PIRSR600829-1"/>
    </source>
</evidence>
<dbReference type="EC" id="2.7.1.107" evidence="3 24"/>
<dbReference type="PANTHER" id="PTHR34299:SF1">
    <property type="entry name" value="DIACYLGLYCEROL KINASE"/>
    <property type="match status" value="1"/>
</dbReference>
<dbReference type="Gene3D" id="1.10.287.3610">
    <property type="match status" value="1"/>
</dbReference>
<accession>L2F797</accession>
<comment type="subcellular location">
    <subcellularLocation>
        <location evidence="1 24">Cell inner membrane</location>
        <topology evidence="1 24">Multi-pass membrane protein</topology>
    </subcellularLocation>
</comment>
<comment type="similarity">
    <text evidence="2 24">Belongs to the bacterial diacylglycerol kinase family.</text>
</comment>
<evidence type="ECO:0000256" key="8">
    <source>
        <dbReference type="ARBA" id="ARBA00022679"/>
    </source>
</evidence>
<keyword evidence="26" id="KW-1185">Reference proteome</keyword>
<keyword evidence="14 23" id="KW-0460">Magnesium</keyword>
<keyword evidence="15 24" id="KW-1133">Transmembrane helix</keyword>
<feature type="transmembrane region" description="Helical" evidence="24">
    <location>
        <begin position="54"/>
        <end position="70"/>
    </location>
</feature>
<keyword evidence="19 24" id="KW-1208">Phospholipid metabolism</keyword>
<evidence type="ECO:0000256" key="9">
    <source>
        <dbReference type="ARBA" id="ARBA00022692"/>
    </source>
</evidence>
<organism evidence="25 26">
    <name type="scientific">Moraxella macacae 0408225</name>
    <dbReference type="NCBI Taxonomy" id="1230338"/>
    <lineage>
        <taxon>Bacteria</taxon>
        <taxon>Pseudomonadati</taxon>
        <taxon>Pseudomonadota</taxon>
        <taxon>Gammaproteobacteria</taxon>
        <taxon>Moraxellales</taxon>
        <taxon>Moraxellaceae</taxon>
        <taxon>Moraxella</taxon>
    </lineage>
</organism>
<keyword evidence="12 24" id="KW-0418">Kinase</keyword>
<evidence type="ECO:0000256" key="6">
    <source>
        <dbReference type="ARBA" id="ARBA00022516"/>
    </source>
</evidence>
<dbReference type="CDD" id="cd14264">
    <property type="entry name" value="DAGK_IM"/>
    <property type="match status" value="1"/>
</dbReference>
<dbReference type="Pfam" id="PF01219">
    <property type="entry name" value="DAGK_prokar"/>
    <property type="match status" value="1"/>
</dbReference>
<evidence type="ECO:0000256" key="17">
    <source>
        <dbReference type="ARBA" id="ARBA00023136"/>
    </source>
</evidence>
<feature type="transmembrane region" description="Helical" evidence="24">
    <location>
        <begin position="76"/>
        <end position="95"/>
    </location>
</feature>
<evidence type="ECO:0000256" key="22">
    <source>
        <dbReference type="PIRSR" id="PIRSR600829-3"/>
    </source>
</evidence>
<evidence type="ECO:0000256" key="2">
    <source>
        <dbReference type="ARBA" id="ARBA00005967"/>
    </source>
</evidence>
<dbReference type="STRING" id="1230338.MOMA_07216"/>
<feature type="active site" description="Proton acceptor" evidence="20">
    <location>
        <position position="89"/>
    </location>
</feature>